<dbReference type="Pfam" id="PF09314">
    <property type="entry name" value="DUF1972"/>
    <property type="match status" value="1"/>
</dbReference>
<feature type="region of interest" description="Disordered" evidence="1">
    <location>
        <begin position="381"/>
        <end position="405"/>
    </location>
</feature>
<proteinExistence type="predicted"/>
<keyword evidence="4" id="KW-1185">Reference proteome</keyword>
<name>A0A1E1F3B9_9SPHN</name>
<evidence type="ECO:0000256" key="1">
    <source>
        <dbReference type="SAM" id="MobiDB-lite"/>
    </source>
</evidence>
<dbReference type="Proteomes" id="UP000218272">
    <property type="component" value="Chromosome SCLO_1"/>
</dbReference>
<dbReference type="InterPro" id="IPR001711">
    <property type="entry name" value="PLipase_C_Pinositol-sp_Y"/>
</dbReference>
<dbReference type="InterPro" id="IPR015393">
    <property type="entry name" value="DUF1972"/>
</dbReference>
<dbReference type="GO" id="GO:0016758">
    <property type="term" value="F:hexosyltransferase activity"/>
    <property type="evidence" value="ECO:0007669"/>
    <property type="project" value="TreeGrafter"/>
</dbReference>
<accession>A0A1E1F3B9</accession>
<dbReference type="AlphaFoldDB" id="A0A1E1F3B9"/>
<dbReference type="KEGG" id="sclo:SCLO_1019220"/>
<dbReference type="GO" id="GO:0035556">
    <property type="term" value="P:intracellular signal transduction"/>
    <property type="evidence" value="ECO:0007669"/>
    <property type="project" value="InterPro"/>
</dbReference>
<feature type="compositionally biased region" description="Basic and acidic residues" evidence="1">
    <location>
        <begin position="381"/>
        <end position="393"/>
    </location>
</feature>
<evidence type="ECO:0000313" key="3">
    <source>
        <dbReference type="EMBL" id="BAV64962.1"/>
    </source>
</evidence>
<organism evidence="3 4">
    <name type="scientific">Sphingobium cloacae</name>
    <dbReference type="NCBI Taxonomy" id="120107"/>
    <lineage>
        <taxon>Bacteria</taxon>
        <taxon>Pseudomonadati</taxon>
        <taxon>Pseudomonadota</taxon>
        <taxon>Alphaproteobacteria</taxon>
        <taxon>Sphingomonadales</taxon>
        <taxon>Sphingomonadaceae</taxon>
        <taxon>Sphingobium</taxon>
    </lineage>
</organism>
<dbReference type="GO" id="GO:0006629">
    <property type="term" value="P:lipid metabolic process"/>
    <property type="evidence" value="ECO:0007669"/>
    <property type="project" value="InterPro"/>
</dbReference>
<sequence length="405" mass="45196">MTDASRPLRIAIIGDRGIPARYSGFSTLVEELAVGLVRDHGMDVTVYCRNQYYEERPARFKGVRCRYLPAPGGKSFESIVHSNLAVLDASLRRFDLVFVVDPGNGPFIVPLRLRGVPVLIHTDGLGWQRRKWSPLQQRYYKWSEWVSARLASWLVTDSRAMQLYYRDEYRAGSTYIPYSGEVGDAPDLAALARFGVTPGQYYLVVARMEPENNVDHIIREYRLSGVKHPLVVVGSVPYESDYARAVAAEDDGQVRCVGGVFESAALNALYRHCAAYLHGHEVGGTNPSLLRAMHWGAPCVPIDVVFHRENVGPDNPYFSKARGHLAAILADLDARPDRRAALGRAAQARAEAAFRWDAVVDGYAGLFRRMLDLKASRTRPSSDRIGEMYRPDRFAASPDLPARTA</sequence>
<dbReference type="Pfam" id="PF13692">
    <property type="entry name" value="Glyco_trans_1_4"/>
    <property type="match status" value="1"/>
</dbReference>
<dbReference type="InterPro" id="IPR050194">
    <property type="entry name" value="Glycosyltransferase_grp1"/>
</dbReference>
<dbReference type="RefSeq" id="WP_066517977.1">
    <property type="nucleotide sequence ID" value="NZ_AP017655.1"/>
</dbReference>
<evidence type="ECO:0000259" key="2">
    <source>
        <dbReference type="PROSITE" id="PS50008"/>
    </source>
</evidence>
<dbReference type="SUPFAM" id="SSF53756">
    <property type="entry name" value="UDP-Glycosyltransferase/glycogen phosphorylase"/>
    <property type="match status" value="1"/>
</dbReference>
<dbReference type="EMBL" id="AP017655">
    <property type="protein sequence ID" value="BAV64962.1"/>
    <property type="molecule type" value="Genomic_DNA"/>
</dbReference>
<protein>
    <recommendedName>
        <fullName evidence="2">PI-PLC Y-box domain-containing protein</fullName>
    </recommendedName>
</protein>
<feature type="domain" description="PI-PLC Y-box" evidence="2">
    <location>
        <begin position="26"/>
        <end position="114"/>
    </location>
</feature>
<dbReference type="PANTHER" id="PTHR45947:SF3">
    <property type="entry name" value="SULFOQUINOVOSYL TRANSFERASE SQD2"/>
    <property type="match status" value="1"/>
</dbReference>
<reference evidence="3 4" key="1">
    <citation type="submission" date="2016-10" db="EMBL/GenBank/DDBJ databases">
        <title>Complete Genome Sequence of the Nonylphenol-Degrading Bacterium Sphingobium cloacae JCM 10874T.</title>
        <authorList>
            <person name="Ootsuka M."/>
            <person name="Nishizawa T."/>
            <person name="Ohta H."/>
        </authorList>
    </citation>
    <scope>NUCLEOTIDE SEQUENCE [LARGE SCALE GENOMIC DNA]</scope>
    <source>
        <strain evidence="3 4">JCM 10874</strain>
    </source>
</reference>
<dbReference type="Gene3D" id="3.40.50.2000">
    <property type="entry name" value="Glycogen Phosphorylase B"/>
    <property type="match status" value="2"/>
</dbReference>
<dbReference type="PANTHER" id="PTHR45947">
    <property type="entry name" value="SULFOQUINOVOSYL TRANSFERASE SQD2"/>
    <property type="match status" value="1"/>
</dbReference>
<dbReference type="PROSITE" id="PS50008">
    <property type="entry name" value="PIPLC_Y_DOMAIN"/>
    <property type="match status" value="1"/>
</dbReference>
<dbReference type="GO" id="GO:0004435">
    <property type="term" value="F:phosphatidylinositol-4,5-bisphosphate phospholipase C activity"/>
    <property type="evidence" value="ECO:0007669"/>
    <property type="project" value="InterPro"/>
</dbReference>
<evidence type="ECO:0000313" key="4">
    <source>
        <dbReference type="Proteomes" id="UP000218272"/>
    </source>
</evidence>
<gene>
    <name evidence="3" type="ORF">SCLO_1019220</name>
</gene>